<dbReference type="GO" id="GO:0000417">
    <property type="term" value="C:HIR complex"/>
    <property type="evidence" value="ECO:0007669"/>
    <property type="project" value="EnsemblFungi"/>
</dbReference>
<dbReference type="GO" id="GO:0016480">
    <property type="term" value="P:negative regulation of transcription by RNA polymerase III"/>
    <property type="evidence" value="ECO:0007669"/>
    <property type="project" value="EnsemblFungi"/>
</dbReference>
<dbReference type="Pfam" id="PF07569">
    <property type="entry name" value="Hira"/>
    <property type="match status" value="1"/>
</dbReference>
<dbReference type="GeneID" id="11533474"/>
<feature type="region of interest" description="Disordered" evidence="11">
    <location>
        <begin position="446"/>
        <end position="555"/>
    </location>
</feature>
<comment type="subcellular location">
    <subcellularLocation>
        <location evidence="1 10">Nucleus</location>
    </subcellularLocation>
</comment>
<evidence type="ECO:0000256" key="6">
    <source>
        <dbReference type="ARBA" id="ARBA00022853"/>
    </source>
</evidence>
<evidence type="ECO:0000256" key="3">
    <source>
        <dbReference type="ARBA" id="ARBA00022491"/>
    </source>
</evidence>
<keyword evidence="3 10" id="KW-0678">Repressor</keyword>
<feature type="domain" description="Protein HIRA-like C-terminal" evidence="12">
    <location>
        <begin position="681"/>
        <end position="923"/>
    </location>
</feature>
<dbReference type="PANTHER" id="PTHR13831">
    <property type="entry name" value="MEMBER OF THE HIR1 FAMILY OF WD-REPEAT PROTEINS"/>
    <property type="match status" value="1"/>
</dbReference>
<dbReference type="OrthoDB" id="1741719at2759"/>
<dbReference type="OMA" id="AWVHHDD"/>
<evidence type="ECO:0000256" key="9">
    <source>
        <dbReference type="ARBA" id="ARBA00023242"/>
    </source>
</evidence>
<feature type="compositionally biased region" description="Polar residues" evidence="11">
    <location>
        <begin position="456"/>
        <end position="472"/>
    </location>
</feature>
<dbReference type="AlphaFoldDB" id="G8BR10"/>
<keyword evidence="9 10" id="KW-0539">Nucleus</keyword>
<dbReference type="InterPro" id="IPR031120">
    <property type="entry name" value="HIR1-like"/>
</dbReference>
<feature type="compositionally biased region" description="Polar residues" evidence="11">
    <location>
        <begin position="485"/>
        <end position="508"/>
    </location>
</feature>
<name>G8BR10_TETPH</name>
<keyword evidence="5 10" id="KW-0677">Repeat</keyword>
<dbReference type="GO" id="GO:0003714">
    <property type="term" value="F:transcription corepressor activity"/>
    <property type="evidence" value="ECO:0007669"/>
    <property type="project" value="EnsemblFungi"/>
</dbReference>
<gene>
    <name evidence="13" type="primary">TPHA0C00290</name>
    <name evidence="13" type="ordered locus">TPHA_0C00290</name>
</gene>
<reference evidence="13 14" key="1">
    <citation type="journal article" date="2011" name="Proc. Natl. Acad. Sci. U.S.A.">
        <title>Evolutionary erosion of yeast sex chromosomes by mating-type switching accidents.</title>
        <authorList>
            <person name="Gordon J.L."/>
            <person name="Armisen D."/>
            <person name="Proux-Wera E."/>
            <person name="Oheigeartaigh S.S."/>
            <person name="Byrne K.P."/>
            <person name="Wolfe K.H."/>
        </authorList>
    </citation>
    <scope>NUCLEOTIDE SEQUENCE [LARGE SCALE GENOMIC DNA]</scope>
    <source>
        <strain evidence="14">ATCC 24235 / CBS 4417 / NBRC 1672 / NRRL Y-8282 / UCD 70-5</strain>
    </source>
</reference>
<dbReference type="EMBL" id="HE612858">
    <property type="protein sequence ID" value="CCE62186.1"/>
    <property type="molecule type" value="Genomic_DNA"/>
</dbReference>
<feature type="compositionally biased region" description="Basic and acidic residues" evidence="11">
    <location>
        <begin position="473"/>
        <end position="483"/>
    </location>
</feature>
<dbReference type="GO" id="GO:0006334">
    <property type="term" value="P:nucleosome assembly"/>
    <property type="evidence" value="ECO:0007669"/>
    <property type="project" value="EnsemblFungi"/>
</dbReference>
<evidence type="ECO:0000256" key="11">
    <source>
        <dbReference type="SAM" id="MobiDB-lite"/>
    </source>
</evidence>
<dbReference type="RefSeq" id="XP_003684620.1">
    <property type="nucleotide sequence ID" value="XM_003684572.1"/>
</dbReference>
<dbReference type="InterPro" id="IPR015943">
    <property type="entry name" value="WD40/YVTN_repeat-like_dom_sf"/>
</dbReference>
<dbReference type="GO" id="GO:0005829">
    <property type="term" value="C:cytosol"/>
    <property type="evidence" value="ECO:0007669"/>
    <property type="project" value="EnsemblFungi"/>
</dbReference>
<dbReference type="GO" id="GO:0000122">
    <property type="term" value="P:negative regulation of transcription by RNA polymerase II"/>
    <property type="evidence" value="ECO:0007669"/>
    <property type="project" value="EnsemblFungi"/>
</dbReference>
<dbReference type="Proteomes" id="UP000005666">
    <property type="component" value="Chromosome 3"/>
</dbReference>
<keyword evidence="8 10" id="KW-0804">Transcription</keyword>
<evidence type="ECO:0000256" key="4">
    <source>
        <dbReference type="ARBA" id="ARBA00022574"/>
    </source>
</evidence>
<dbReference type="eggNOG" id="KOG0973">
    <property type="taxonomic scope" value="Eukaryota"/>
</dbReference>
<organism evidence="13 14">
    <name type="scientific">Tetrapisispora phaffii (strain ATCC 24235 / CBS 4417 / NBRC 1672 / NRRL Y-8282 / UCD 70-5)</name>
    <name type="common">Yeast</name>
    <name type="synonym">Fabospora phaffii</name>
    <dbReference type="NCBI Taxonomy" id="1071381"/>
    <lineage>
        <taxon>Eukaryota</taxon>
        <taxon>Fungi</taxon>
        <taxon>Dikarya</taxon>
        <taxon>Ascomycota</taxon>
        <taxon>Saccharomycotina</taxon>
        <taxon>Saccharomycetes</taxon>
        <taxon>Saccharomycetales</taxon>
        <taxon>Saccharomycetaceae</taxon>
        <taxon>Tetrapisispora</taxon>
    </lineage>
</organism>
<evidence type="ECO:0000256" key="8">
    <source>
        <dbReference type="ARBA" id="ARBA00023163"/>
    </source>
</evidence>
<dbReference type="SUPFAM" id="SSF50978">
    <property type="entry name" value="WD40 repeat-like"/>
    <property type="match status" value="2"/>
</dbReference>
<dbReference type="STRING" id="1071381.G8BR10"/>
<comment type="function">
    <text evidence="10">Required for replication-independent chromatin assembly and for the periodic repression of histone gene transcription during the cell cycle.</text>
</comment>
<dbReference type="GO" id="GO:0140673">
    <property type="term" value="P:transcription elongation-coupled chromatin remodeling"/>
    <property type="evidence" value="ECO:0007669"/>
    <property type="project" value="EnsemblFungi"/>
</dbReference>
<dbReference type="GO" id="GO:0005634">
    <property type="term" value="C:nucleus"/>
    <property type="evidence" value="ECO:0007669"/>
    <property type="project" value="UniProtKB-SubCell"/>
</dbReference>
<feature type="compositionally biased region" description="Polar residues" evidence="11">
    <location>
        <begin position="531"/>
        <end position="547"/>
    </location>
</feature>
<comment type="similarity">
    <text evidence="2 10">Belongs to the WD repeat HIR1 family.</text>
</comment>
<keyword evidence="6 10" id="KW-0156">Chromatin regulator</keyword>
<evidence type="ECO:0000313" key="13">
    <source>
        <dbReference type="EMBL" id="CCE62186.1"/>
    </source>
</evidence>
<dbReference type="KEGG" id="tpf:TPHA_0C00290"/>
<feature type="region of interest" description="Disordered" evidence="11">
    <location>
        <begin position="255"/>
        <end position="282"/>
    </location>
</feature>
<dbReference type="InterPro" id="IPR036322">
    <property type="entry name" value="WD40_repeat_dom_sf"/>
</dbReference>
<dbReference type="GO" id="GO:0003677">
    <property type="term" value="F:DNA binding"/>
    <property type="evidence" value="ECO:0007669"/>
    <property type="project" value="EnsemblFungi"/>
</dbReference>
<keyword evidence="4 10" id="KW-0853">WD repeat</keyword>
<evidence type="ECO:0000259" key="12">
    <source>
        <dbReference type="Pfam" id="PF07569"/>
    </source>
</evidence>
<dbReference type="GO" id="GO:0000785">
    <property type="term" value="C:chromatin"/>
    <property type="evidence" value="ECO:0007669"/>
    <property type="project" value="TreeGrafter"/>
</dbReference>
<evidence type="ECO:0000256" key="5">
    <source>
        <dbReference type="ARBA" id="ARBA00022737"/>
    </source>
</evidence>
<evidence type="ECO:0000256" key="1">
    <source>
        <dbReference type="ARBA" id="ARBA00004123"/>
    </source>
</evidence>
<protein>
    <recommendedName>
        <fullName evidence="10">Protein HIR</fullName>
    </recommendedName>
</protein>
<evidence type="ECO:0000256" key="2">
    <source>
        <dbReference type="ARBA" id="ARBA00007306"/>
    </source>
</evidence>
<evidence type="ECO:0000256" key="7">
    <source>
        <dbReference type="ARBA" id="ARBA00023015"/>
    </source>
</evidence>
<keyword evidence="7 10" id="KW-0805">Transcription regulation</keyword>
<evidence type="ECO:0000256" key="10">
    <source>
        <dbReference type="RuleBase" id="RU364014"/>
    </source>
</evidence>
<evidence type="ECO:0000313" key="14">
    <source>
        <dbReference type="Proteomes" id="UP000005666"/>
    </source>
</evidence>
<feature type="compositionally biased region" description="Low complexity" evidence="11">
    <location>
        <begin position="255"/>
        <end position="273"/>
    </location>
</feature>
<dbReference type="PANTHER" id="PTHR13831:SF1">
    <property type="entry name" value="PROTEIN HIR2"/>
    <property type="match status" value="1"/>
</dbReference>
<accession>G8BR10</accession>
<dbReference type="GO" id="GO:1905268">
    <property type="term" value="P:negative regulation of chromatin organization"/>
    <property type="evidence" value="ECO:0007669"/>
    <property type="project" value="EnsemblFungi"/>
</dbReference>
<dbReference type="HOGENOM" id="CLU_004372_1_0_1"/>
<dbReference type="GO" id="GO:0031491">
    <property type="term" value="F:nucleosome binding"/>
    <property type="evidence" value="ECO:0007669"/>
    <property type="project" value="EnsemblFungi"/>
</dbReference>
<dbReference type="Gene3D" id="2.130.10.10">
    <property type="entry name" value="YVTN repeat-like/Quinoprotein amine dehydrogenase"/>
    <property type="match status" value="1"/>
</dbReference>
<proteinExistence type="inferred from homology"/>
<sequence>MKLLKYPIGISNTSSVNALDSIDGKLVLIRDDGNMVVWSQQKLIDAAFDRIDIGELSEDFSLDLSEIITVKNTNHVGYNNLKYITHCENSKGTKTLIVGSYYKLIYYEDWYNNCNPANKIKPKPKVLYQGKKLSSTVTDVKYDPKLNIIFILINNKNKVLLFSSKTMKKLSEITFVDAIQPITGIVDPMGQIFTVLSLDQSVRFYQIKSDGNYKLIKTLQKKVNIYPLNYKINMPPSANFYPLINYISAHSTDENATNNVKNNSTNNNSQTNAHLPTSSDSTVFLDRNDTSKVITTLVTPPFLKNTVLKFSPIIYDKLNTKKNTRTRYNLLATSGSKEGTIVVWNTKRVKPLFNALKVSDSPINDIIWADDGLTIFAVSNDNVLYNFAFQHADLGEALPASEVESLLNKNILLPELEDLVDKSAAAKIKVENNDSKNIKSENSGVLISDKTDDSSTDLATKTLSTEVSSITKSQEENKSRADLSVEQNLVESSQTMPVNKIQENSNLPKDQDAKKNVINNLSKKPQKKNDSQTVTLKNSSMDFNSPAYNVPKDLRRKPKEDANGEIIKKRQKKDLESMDFLDNGLLLSNVSFSRVRLGTPKIRASFEYSPVSNKNLVLDVKNGTGNEQKPTIITLNSKAKETSKQIFKDFIPKFVTICAAGDFFWACATEDGIIYVYSDSGKRMLPPLVLGVPCSFLEASSKYLLCVTCIGELYCWDLEQLKLSFPCTTIYPLLNPSLRYSDDILTRAENITVCCVTDKGIPLVTLSNGDGYMFDRDMETWALISDGWWAYGSQYWDMTNQTNFSSLKTNKLDKTDNSGASEIMQLINNETDSIVNYMERKTNDELIRKGRIKNLQRFARTILMKEGFENIEEIVTLSHLENRILVTLKLEESKEFSRLLVLYCLRISELGYVDRLNDVLQWLYNGGDIENSKLGGETRKTLLESVLAACSDIRQIQRITTSYASAIGIIKDIV</sequence>
<dbReference type="InterPro" id="IPR011494">
    <property type="entry name" value="HIRA-like_C"/>
</dbReference>
<keyword evidence="14" id="KW-1185">Reference proteome</keyword>